<evidence type="ECO:0000313" key="9">
    <source>
        <dbReference type="EMBL" id="KAG5526226.1"/>
    </source>
</evidence>
<gene>
    <name evidence="9" type="ORF">RHGRI_032490</name>
</gene>
<keyword evidence="2" id="KW-0433">Leucine-rich repeat</keyword>
<dbReference type="PANTHER" id="PTHR33463">
    <property type="entry name" value="NB-ARC DOMAIN-CONTAINING PROTEIN-RELATED"/>
    <property type="match status" value="1"/>
</dbReference>
<dbReference type="SMART" id="SM00365">
    <property type="entry name" value="LRR_SD22"/>
    <property type="match status" value="2"/>
</dbReference>
<dbReference type="SMART" id="SM00255">
    <property type="entry name" value="TIR"/>
    <property type="match status" value="2"/>
</dbReference>
<keyword evidence="10" id="KW-1185">Reference proteome</keyword>
<dbReference type="Pfam" id="PF13855">
    <property type="entry name" value="LRR_8"/>
    <property type="match status" value="2"/>
</dbReference>
<dbReference type="GO" id="GO:0005524">
    <property type="term" value="F:ATP binding"/>
    <property type="evidence" value="ECO:0007669"/>
    <property type="project" value="UniProtKB-KW"/>
</dbReference>
<dbReference type="Pfam" id="PF00931">
    <property type="entry name" value="NB-ARC"/>
    <property type="match status" value="2"/>
</dbReference>
<dbReference type="InterPro" id="IPR035897">
    <property type="entry name" value="Toll_tir_struct_dom_sf"/>
</dbReference>
<dbReference type="InterPro" id="IPR027417">
    <property type="entry name" value="P-loop_NTPase"/>
</dbReference>
<keyword evidence="4" id="KW-0547">Nucleotide-binding</keyword>
<dbReference type="PANTHER" id="PTHR33463:SF187">
    <property type="entry name" value="AND NB-ARC DOMAIN DISEASE RESISTANCE PROTEIN, PUTATIVE-RELATED"/>
    <property type="match status" value="1"/>
</dbReference>
<dbReference type="Gene3D" id="1.10.8.430">
    <property type="entry name" value="Helical domain of apoptotic protease-activating factors"/>
    <property type="match status" value="2"/>
</dbReference>
<dbReference type="EMBL" id="JACTNZ010000011">
    <property type="protein sequence ID" value="KAG5526226.1"/>
    <property type="molecule type" value="Genomic_DNA"/>
</dbReference>
<evidence type="ECO:0000259" key="8">
    <source>
        <dbReference type="PROSITE" id="PS50104"/>
    </source>
</evidence>
<dbReference type="Gene3D" id="3.80.10.10">
    <property type="entry name" value="Ribonuclease Inhibitor"/>
    <property type="match status" value="4"/>
</dbReference>
<dbReference type="SMART" id="SM00382">
    <property type="entry name" value="AAA"/>
    <property type="match status" value="2"/>
</dbReference>
<dbReference type="PROSITE" id="PS50104">
    <property type="entry name" value="TIR"/>
    <property type="match status" value="2"/>
</dbReference>
<evidence type="ECO:0000256" key="6">
    <source>
        <dbReference type="ARBA" id="ARBA00022840"/>
    </source>
</evidence>
<dbReference type="InterPro" id="IPR000157">
    <property type="entry name" value="TIR_dom"/>
</dbReference>
<dbReference type="SUPFAM" id="SSF52200">
    <property type="entry name" value="Toll/Interleukin receptor TIR domain"/>
    <property type="match status" value="2"/>
</dbReference>
<evidence type="ECO:0000256" key="2">
    <source>
        <dbReference type="ARBA" id="ARBA00022614"/>
    </source>
</evidence>
<evidence type="ECO:0000256" key="7">
    <source>
        <dbReference type="SAM" id="Coils"/>
    </source>
</evidence>
<sequence>MPCRWIPLLVQRRKRKRKKRASSSNSQFKGTYDIFLSFKGTDTRKKFTDHLYEALKREGFQTFRDDDEIERGENIKSELRKAIWNSRMSIVVLSRNYANSTSCLFEIQTIIKHRKSLKSDHFVLPVFYEVDPGEIKEQAKNLDFGGKKVRVEKVKGWSAALEEVARNTENPLMLAWEDNLKFSVQLMYEAKFIEEIVGVIKSKQAGKHLSVGEHLDLDENMQNLKRKVEYLSGQENDINSEISSAERQPWKRPKKEVEVWLTDVQRFQDDVQRLEQEVVGETNVFSRMRLGKDISKKILEVSELQEKGRDFNGLLIDELPTGRLLMPPTKDFVEYTKARNTENIWECLMNDDIRQIGVYGMGGVGKTTIMKHIHNQLLEEKGMFDIVYWVTVSKAFDITNLQSDIAKSLNLSLWEDEEVTRRASQLYATLSRQKRYILILDDVWEPFALEKVGIPEPIRSNGCKLVLTTRSLEVCRRMECTPVKVDLLTEEEALTLFLTKAVGHDTVLAPEVEEIAAKIAKECACLPLAIVTLAGSLRGLKGICEWRNALNELISSTKDASDDESEVFERLKFSYSRLGNKVLQDCFLYCSLYPEDHDIPVNELIEYWIAEGLIAEMNSVEAMFDKGHTILGKLTSSCLLESITGIHGMMGYVRLHDLIRDMALRITASSPRFMVKAGERLESIPYEDWSEDLDRISFIYSKIRELPIRPPVCLRLTTLLLNCTLLSEIADCFFTNMRSLKVLDLSSNQINSLPESISNLENLHALILAKCHKLMYVPSLAKLKALKEFKLTSSQIGELPEGIEELVNLRKLDLLNNRRLGTFPCWKLRRLSKLQYLRIDETRAEVSAEDLLCLRQLKVVAVHFHNLQELTRYMTSQQFQGLEKYCFIVGEDLCSLLSDDPGKSVYINSKSAAFGSGVDQLVLPANIHFIGLHGFDDPISLSAIPCLNDARDLRTCVILHCKGLESIFSSSTFSEDGQISLGTVASFQLSCLPRFRVLYDGIPPPHSIYFNLKELYFSECDAVKNIFPVQFLQNFPNLMSLTVRECKNVENIIVEKEEMSNRGHHRDDGNTISLPNLRYLSLYGLPRLKSIYNGVMVCQSIEQVMVFRCPMVRRLPLSLHVDSEQATAPPALKLIIAIKEWWESLEWDDPLTSTILQPYARGLDTRKKFTDHLYEALKREGFQTFRDDDEIERGEDIKSALQKAIWNSRMSIIVLSKNYANSTACLFEILTIIEHCKKSDHFILPVFYVVDPWEIKEQAKTLDFGGKKVTVEEVKGWSAALKEVARTEEVMECLSSMFGIASSMFGIANIIREWFNIGEWFNVEENLRNLKRKVDWLSIQENEKSTEISAEHGPWKRQKKDVEVWLINVRRLNEDVQRLEQEVVGERNFWNVISRVRLGKSIIEKIKEAAELQERANAFNGLLVDEFPTGGLLMPPTKDFVESTESRNVERVWECLMNDDVRKIGVYGMGGVGKTTIMNHIQNRLLKEKDKFDGVFWVTVSKAFNVIKLQNEIAKELNFKLLDDEDERRRATHLHAALSRRKRYVLIIDDLWEAFPLGRVGIPEPTQSNPCKIVLTTRSLGVCRRMDCTDVKVELLTQQEAQTLLLRKAVGNGTVIAPEVEEIAAKIAKKCDGLPLAVVTVAGTLREMGGTREWRDALNDLISLRKDASHGDTEVFEILKFSYDHLGDKRLQDCFLYCSLYPEDHKILVDELIEYWIAEELIADMESIERQFDKGHAILRKLTSSCLLESVADIHGMIEYVKMHDLIRDMALRITASSPRFLVNAGETKKSVPYEHWSEDLERISFMYGLIIKLPIAPPVCPRLTTLLLNGTYSDQLKVIPDSFFNNMPCLEVLNLSYSSMTSLPESISNLENLHALILGYCRQLKYMPSLKKLKALKMFELTCSKVEELPEDIEELVNLRKLDLSGNRILRTFPSWKLGKLSKLQYLRIDGTRVEVSTKDLLCLRQLIVVTVHFHNVQELTRYAKSQQFQGLQKYCLIVGERFPFERDMGKEFIISFKSVPFGSGVDQLVLPADIESFGLDGFHDSISLSAIPWFKDAKDLRNFSVKCCNGLESIFSSSTFSEDGQISLGTVESFDLEELPRFRALFEGIAQPHSIYFNLKELSFSECDALKNIFPVQLLQNFPNLESLKVELCKNVEDIIVEIVETSDRSNHQDYSNSISLPKLKHLELVDLERLKSIYNGVMVCPSIANVEVINCEMVRRIPLSLHMDGEQATAPPALEFILVQKEWWESLEWDDPLTKTILQPYVWYVNLSSCRV</sequence>
<dbReference type="FunFam" id="1.10.10.10:FF:000322">
    <property type="entry name" value="Probable disease resistance protein At1g63360"/>
    <property type="match status" value="2"/>
</dbReference>
<dbReference type="Proteomes" id="UP000823749">
    <property type="component" value="Chromosome 11"/>
</dbReference>
<dbReference type="InterPro" id="IPR003593">
    <property type="entry name" value="AAA+_ATPase"/>
</dbReference>
<keyword evidence="7" id="KW-0175">Coiled coil</keyword>
<evidence type="ECO:0000256" key="5">
    <source>
        <dbReference type="ARBA" id="ARBA00022821"/>
    </source>
</evidence>
<protein>
    <recommendedName>
        <fullName evidence="8">TIR domain-containing protein</fullName>
    </recommendedName>
</protein>
<comment type="caution">
    <text evidence="9">The sequence shown here is derived from an EMBL/GenBank/DDBJ whole genome shotgun (WGS) entry which is preliminary data.</text>
</comment>
<feature type="domain" description="TIR" evidence="8">
    <location>
        <begin position="1151"/>
        <end position="1298"/>
    </location>
</feature>
<dbReference type="Gene3D" id="3.40.50.10140">
    <property type="entry name" value="Toll/interleukin-1 receptor homology (TIR) domain"/>
    <property type="match status" value="2"/>
</dbReference>
<dbReference type="InterPro" id="IPR002182">
    <property type="entry name" value="NB-ARC"/>
</dbReference>
<evidence type="ECO:0000313" key="10">
    <source>
        <dbReference type="Proteomes" id="UP000823749"/>
    </source>
</evidence>
<dbReference type="GO" id="GO:0043531">
    <property type="term" value="F:ADP binding"/>
    <property type="evidence" value="ECO:0007669"/>
    <property type="project" value="InterPro"/>
</dbReference>
<accession>A0AAV6IBZ4</accession>
<dbReference type="Pfam" id="PF23559">
    <property type="entry name" value="WHD_DRP"/>
    <property type="match status" value="2"/>
</dbReference>
<dbReference type="GO" id="GO:0007165">
    <property type="term" value="P:signal transduction"/>
    <property type="evidence" value="ECO:0007669"/>
    <property type="project" value="InterPro"/>
</dbReference>
<feature type="coiled-coil region" evidence="7">
    <location>
        <begin position="1362"/>
        <end position="1389"/>
    </location>
</feature>
<comment type="similarity">
    <text evidence="1">Belongs to the disease resistance NB-LRR family.</text>
</comment>
<dbReference type="InterPro" id="IPR003591">
    <property type="entry name" value="Leu-rich_rpt_typical-subtyp"/>
</dbReference>
<evidence type="ECO:0000256" key="4">
    <source>
        <dbReference type="ARBA" id="ARBA00022741"/>
    </source>
</evidence>
<dbReference type="FunFam" id="3.40.50.300:FF:001091">
    <property type="entry name" value="Probable disease resistance protein At1g61300"/>
    <property type="match status" value="2"/>
</dbReference>
<organism evidence="9 10">
    <name type="scientific">Rhododendron griersonianum</name>
    <dbReference type="NCBI Taxonomy" id="479676"/>
    <lineage>
        <taxon>Eukaryota</taxon>
        <taxon>Viridiplantae</taxon>
        <taxon>Streptophyta</taxon>
        <taxon>Embryophyta</taxon>
        <taxon>Tracheophyta</taxon>
        <taxon>Spermatophyta</taxon>
        <taxon>Magnoliopsida</taxon>
        <taxon>eudicotyledons</taxon>
        <taxon>Gunneridae</taxon>
        <taxon>Pentapetalae</taxon>
        <taxon>asterids</taxon>
        <taxon>Ericales</taxon>
        <taxon>Ericaceae</taxon>
        <taxon>Ericoideae</taxon>
        <taxon>Rhodoreae</taxon>
        <taxon>Rhododendron</taxon>
    </lineage>
</organism>
<keyword evidence="5" id="KW-0611">Plant defense</keyword>
<dbReference type="GO" id="GO:0051607">
    <property type="term" value="P:defense response to virus"/>
    <property type="evidence" value="ECO:0007669"/>
    <property type="project" value="UniProtKB-ARBA"/>
</dbReference>
<dbReference type="InterPro" id="IPR042197">
    <property type="entry name" value="Apaf_helical"/>
</dbReference>
<dbReference type="SUPFAM" id="SSF52058">
    <property type="entry name" value="L domain-like"/>
    <property type="match status" value="2"/>
</dbReference>
<keyword evidence="6" id="KW-0067">ATP-binding</keyword>
<feature type="coiled-coil region" evidence="7">
    <location>
        <begin position="257"/>
        <end position="284"/>
    </location>
</feature>
<dbReference type="PRINTS" id="PR00364">
    <property type="entry name" value="DISEASERSIST"/>
</dbReference>
<feature type="domain" description="TIR" evidence="8">
    <location>
        <begin position="30"/>
        <end position="204"/>
    </location>
</feature>
<dbReference type="Pfam" id="PF23247">
    <property type="entry name" value="LRR_RPS2"/>
    <property type="match status" value="2"/>
</dbReference>
<dbReference type="InterPro" id="IPR050905">
    <property type="entry name" value="Plant_NBS-LRR"/>
</dbReference>
<evidence type="ECO:0000256" key="1">
    <source>
        <dbReference type="ARBA" id="ARBA00008894"/>
    </source>
</evidence>
<dbReference type="Pfam" id="PF01582">
    <property type="entry name" value="TIR"/>
    <property type="match status" value="2"/>
</dbReference>
<dbReference type="InterPro" id="IPR001611">
    <property type="entry name" value="Leu-rich_rpt"/>
</dbReference>
<dbReference type="InterPro" id="IPR058922">
    <property type="entry name" value="WHD_DRP"/>
</dbReference>
<evidence type="ECO:0000256" key="3">
    <source>
        <dbReference type="ARBA" id="ARBA00022737"/>
    </source>
</evidence>
<dbReference type="PROSITE" id="PS51450">
    <property type="entry name" value="LRR"/>
    <property type="match status" value="2"/>
</dbReference>
<dbReference type="InterPro" id="IPR057135">
    <property type="entry name" value="At4g27190-like_LRR"/>
</dbReference>
<dbReference type="SMART" id="SM00369">
    <property type="entry name" value="LRR_TYP"/>
    <property type="match status" value="4"/>
</dbReference>
<proteinExistence type="inferred from homology"/>
<keyword evidence="3" id="KW-0677">Repeat</keyword>
<dbReference type="Gene3D" id="3.40.50.300">
    <property type="entry name" value="P-loop containing nucleotide triphosphate hydrolases"/>
    <property type="match status" value="2"/>
</dbReference>
<dbReference type="InterPro" id="IPR032675">
    <property type="entry name" value="LRR_dom_sf"/>
</dbReference>
<dbReference type="SUPFAM" id="SSF52540">
    <property type="entry name" value="P-loop containing nucleoside triphosphate hydrolases"/>
    <property type="match status" value="2"/>
</dbReference>
<name>A0AAV6IBZ4_9ERIC</name>
<reference evidence="9" key="1">
    <citation type="submission" date="2020-08" db="EMBL/GenBank/DDBJ databases">
        <title>Plant Genome Project.</title>
        <authorList>
            <person name="Zhang R.-G."/>
        </authorList>
    </citation>
    <scope>NUCLEOTIDE SEQUENCE</scope>
    <source>
        <strain evidence="9">WSP0</strain>
        <tissue evidence="9">Leaf</tissue>
    </source>
</reference>